<sequence length="125" mass="13597">MSQRLSLPTWPVPRLLLYQSFASPVIKSDRPGIAGHPSPSAHRSPLVPNPAVLASLSHFPSIVLANIGASTSATRRASTQHSTSWQANLRFASSLHLLPRDPNRITKERIRAAETTPSGGYRQVK</sequence>
<keyword evidence="3" id="KW-1185">Reference proteome</keyword>
<organism evidence="2 3">
    <name type="scientific">Colletotrichum plurivorum</name>
    <dbReference type="NCBI Taxonomy" id="2175906"/>
    <lineage>
        <taxon>Eukaryota</taxon>
        <taxon>Fungi</taxon>
        <taxon>Dikarya</taxon>
        <taxon>Ascomycota</taxon>
        <taxon>Pezizomycotina</taxon>
        <taxon>Sordariomycetes</taxon>
        <taxon>Hypocreomycetidae</taxon>
        <taxon>Glomerellales</taxon>
        <taxon>Glomerellaceae</taxon>
        <taxon>Colletotrichum</taxon>
        <taxon>Colletotrichum orchidearum species complex</taxon>
    </lineage>
</organism>
<proteinExistence type="predicted"/>
<dbReference type="EMBL" id="WIGO01000014">
    <property type="protein sequence ID" value="KAF6839249.1"/>
    <property type="molecule type" value="Genomic_DNA"/>
</dbReference>
<name>A0A8H6KX24_9PEZI</name>
<evidence type="ECO:0000313" key="3">
    <source>
        <dbReference type="Proteomes" id="UP000654918"/>
    </source>
</evidence>
<feature type="compositionally biased region" description="Basic and acidic residues" evidence="1">
    <location>
        <begin position="102"/>
        <end position="112"/>
    </location>
</feature>
<evidence type="ECO:0000313" key="2">
    <source>
        <dbReference type="EMBL" id="KAF6839249.1"/>
    </source>
</evidence>
<dbReference type="Proteomes" id="UP000654918">
    <property type="component" value="Unassembled WGS sequence"/>
</dbReference>
<comment type="caution">
    <text evidence="2">The sequence shown here is derived from an EMBL/GenBank/DDBJ whole genome shotgun (WGS) entry which is preliminary data.</text>
</comment>
<evidence type="ECO:0000256" key="1">
    <source>
        <dbReference type="SAM" id="MobiDB-lite"/>
    </source>
</evidence>
<feature type="region of interest" description="Disordered" evidence="1">
    <location>
        <begin position="102"/>
        <end position="125"/>
    </location>
</feature>
<dbReference type="AlphaFoldDB" id="A0A8H6KX24"/>
<reference evidence="2" key="1">
    <citation type="journal article" date="2020" name="Phytopathology">
        <title>Genome Sequence Resources of Colletotrichum truncatum, C. plurivorum, C. musicola, and C. sojae: Four Species Pathogenic to Soybean (Glycine max).</title>
        <authorList>
            <person name="Rogerio F."/>
            <person name="Boufleur T.R."/>
            <person name="Ciampi-Guillardi M."/>
            <person name="Sukno S.A."/>
            <person name="Thon M.R."/>
            <person name="Massola Junior N.S."/>
            <person name="Baroncelli R."/>
        </authorList>
    </citation>
    <scope>NUCLEOTIDE SEQUENCE</scope>
    <source>
        <strain evidence="2">LFN00145</strain>
    </source>
</reference>
<protein>
    <submittedName>
        <fullName evidence="2">Uncharacterized protein</fullName>
    </submittedName>
</protein>
<accession>A0A8H6KX24</accession>
<gene>
    <name evidence="2" type="ORF">CPLU01_01987</name>
</gene>